<keyword evidence="9" id="KW-1185">Reference proteome</keyword>
<dbReference type="OrthoDB" id="10030313at2759"/>
<dbReference type="EMBL" id="CAJFCJ010000006">
    <property type="protein sequence ID" value="CAD5115442.1"/>
    <property type="molecule type" value="Genomic_DNA"/>
</dbReference>
<feature type="compositionally biased region" description="Basic and acidic residues" evidence="5">
    <location>
        <begin position="90"/>
        <end position="105"/>
    </location>
</feature>
<evidence type="ECO:0000256" key="4">
    <source>
        <dbReference type="ARBA" id="ARBA00022490"/>
    </source>
</evidence>
<dbReference type="GO" id="GO:0033962">
    <property type="term" value="P:P-body assembly"/>
    <property type="evidence" value="ECO:0007669"/>
    <property type="project" value="TreeGrafter"/>
</dbReference>
<dbReference type="InterPro" id="IPR025762">
    <property type="entry name" value="DFDF"/>
</dbReference>
<evidence type="ECO:0000256" key="5">
    <source>
        <dbReference type="SAM" id="MobiDB-lite"/>
    </source>
</evidence>
<proteinExistence type="inferred from homology"/>
<feature type="compositionally biased region" description="Polar residues" evidence="5">
    <location>
        <begin position="113"/>
        <end position="122"/>
    </location>
</feature>
<dbReference type="SMART" id="SM01271">
    <property type="entry name" value="LSM14"/>
    <property type="match status" value="1"/>
</dbReference>
<feature type="domain" description="YjeF N-terminal" evidence="6">
    <location>
        <begin position="240"/>
        <end position="442"/>
    </location>
</feature>
<accession>A0A7I8VHH1</accession>
<name>A0A7I8VHH1_9ANNE</name>
<dbReference type="InterPro" id="IPR036652">
    <property type="entry name" value="YjeF_N_dom_sf"/>
</dbReference>
<dbReference type="Pfam" id="PF03853">
    <property type="entry name" value="YjeF_N"/>
    <property type="match status" value="1"/>
</dbReference>
<dbReference type="AlphaFoldDB" id="A0A7I8VHH1"/>
<comment type="subcellular location">
    <subcellularLocation>
        <location evidence="1">Cytoplasm</location>
        <location evidence="1">P-body</location>
    </subcellularLocation>
</comment>
<dbReference type="InterPro" id="IPR019050">
    <property type="entry name" value="FDF_dom"/>
</dbReference>
<evidence type="ECO:0000256" key="2">
    <source>
        <dbReference type="ARBA" id="ARBA00006610"/>
    </source>
</evidence>
<keyword evidence="4" id="KW-0963">Cytoplasm</keyword>
<feature type="region of interest" description="Disordered" evidence="5">
    <location>
        <begin position="90"/>
        <end position="149"/>
    </location>
</feature>
<dbReference type="PROSITE" id="PS51385">
    <property type="entry name" value="YJEF_N"/>
    <property type="match status" value="1"/>
</dbReference>
<evidence type="ECO:0000313" key="9">
    <source>
        <dbReference type="Proteomes" id="UP000549394"/>
    </source>
</evidence>
<gene>
    <name evidence="8" type="ORF">DGYR_LOCUS4183</name>
</gene>
<evidence type="ECO:0000259" key="7">
    <source>
        <dbReference type="PROSITE" id="PS51512"/>
    </source>
</evidence>
<protein>
    <recommendedName>
        <fullName evidence="3">Enhancer of mRNA-decapping protein 3</fullName>
    </recommendedName>
</protein>
<dbReference type="PROSITE" id="PS51512">
    <property type="entry name" value="DFDF"/>
    <property type="match status" value="1"/>
</dbReference>
<reference evidence="8 9" key="1">
    <citation type="submission" date="2020-08" db="EMBL/GenBank/DDBJ databases">
        <authorList>
            <person name="Hejnol A."/>
        </authorList>
    </citation>
    <scope>NUCLEOTIDE SEQUENCE [LARGE SCALE GENOMIC DNA]</scope>
</reference>
<evidence type="ECO:0000256" key="1">
    <source>
        <dbReference type="ARBA" id="ARBA00004201"/>
    </source>
</evidence>
<dbReference type="GO" id="GO:0031087">
    <property type="term" value="P:deadenylation-independent decapping of nuclear-transcribed mRNA"/>
    <property type="evidence" value="ECO:0007669"/>
    <property type="project" value="InterPro"/>
</dbReference>
<feature type="domain" description="DFDF" evidence="7">
    <location>
        <begin position="151"/>
        <end position="187"/>
    </location>
</feature>
<evidence type="ECO:0000313" key="8">
    <source>
        <dbReference type="EMBL" id="CAD5115442.1"/>
    </source>
</evidence>
<dbReference type="Pfam" id="PF12701">
    <property type="entry name" value="LSM14"/>
    <property type="match status" value="1"/>
</dbReference>
<evidence type="ECO:0000256" key="3">
    <source>
        <dbReference type="ARBA" id="ARBA00015797"/>
    </source>
</evidence>
<organism evidence="8 9">
    <name type="scientific">Dimorphilus gyrociliatus</name>
    <dbReference type="NCBI Taxonomy" id="2664684"/>
    <lineage>
        <taxon>Eukaryota</taxon>
        <taxon>Metazoa</taxon>
        <taxon>Spiralia</taxon>
        <taxon>Lophotrochozoa</taxon>
        <taxon>Annelida</taxon>
        <taxon>Polychaeta</taxon>
        <taxon>Polychaeta incertae sedis</taxon>
        <taxon>Dinophilidae</taxon>
        <taxon>Dimorphilus</taxon>
    </lineage>
</organism>
<dbReference type="PANTHER" id="PTHR13612">
    <property type="entry name" value="ENHANCER OF MRNA-DECAPPING PROTEIN 3"/>
    <property type="match status" value="1"/>
</dbReference>
<dbReference type="Gene3D" id="2.30.30.100">
    <property type="match status" value="1"/>
</dbReference>
<evidence type="ECO:0000259" key="6">
    <source>
        <dbReference type="PROSITE" id="PS51385"/>
    </source>
</evidence>
<dbReference type="Proteomes" id="UP000549394">
    <property type="component" value="Unassembled WGS sequence"/>
</dbReference>
<dbReference type="CDD" id="cd01737">
    <property type="entry name" value="LSm16_N"/>
    <property type="match status" value="1"/>
</dbReference>
<dbReference type="PANTHER" id="PTHR13612:SF0">
    <property type="entry name" value="ENHANCER OF MRNA-DECAPPING PROTEIN 3"/>
    <property type="match status" value="1"/>
</dbReference>
<dbReference type="InterPro" id="IPR034107">
    <property type="entry name" value="Lsm16_N"/>
</dbReference>
<dbReference type="SMART" id="SM01199">
    <property type="entry name" value="FDF"/>
    <property type="match status" value="1"/>
</dbReference>
<dbReference type="Gene3D" id="3.40.50.10260">
    <property type="entry name" value="YjeF N-terminal domain"/>
    <property type="match status" value="1"/>
</dbReference>
<dbReference type="GO" id="GO:0000932">
    <property type="term" value="C:P-body"/>
    <property type="evidence" value="ECO:0007669"/>
    <property type="project" value="UniProtKB-SubCell"/>
</dbReference>
<dbReference type="GO" id="GO:0003729">
    <property type="term" value="F:mRNA binding"/>
    <property type="evidence" value="ECO:0007669"/>
    <property type="project" value="InterPro"/>
</dbReference>
<dbReference type="InterPro" id="IPR004443">
    <property type="entry name" value="YjeF_N_dom"/>
</dbReference>
<sequence length="464" mass="51821">MSTEYIGCMVSIECVEQLGTYQGIIDSIDPVHQALTISHAFHNGVQCDMPKVTILAPDIVNLRLLKSAKEAKEMLKNTVFNFQKPTKSEKYNSDKELKEKRKEQLKSPANCVQGKSHQSPSKRLSPMCQGQGRKGGNNRKDSHRRTPWSETFNDNVKSYHEEFDFEKNHKLFDKKAEFEKIEGKDIMKETPKKSYRCDENVIASADSELKQIRIGDSSINSSYLTDSGIVIPAISLAKRIDLFEKAAELGVTVEKRLEMCGRSAAEMVMNLLGGANRLNPANAHQTPFVVVLAGPHPEGALAINCARQLSCHGIKVTLFVPKSVSAGYCSILENEIRIYMSTGSNFIRSVADLPKDTVDMVISGVDSHRSTDANQRHSWCIEAKIWAEKLRTPIIALDPPQEPHKPALNPKCSLSLGLPLKLSEFSGKMYLSDVAIPKQVFRQVGISYQSPFGHKYVIPIYKRE</sequence>
<dbReference type="SUPFAM" id="SSF64153">
    <property type="entry name" value="YjeF N-terminal domain-like"/>
    <property type="match status" value="1"/>
</dbReference>
<comment type="caution">
    <text evidence="8">The sequence shown here is derived from an EMBL/GenBank/DDBJ whole genome shotgun (WGS) entry which is preliminary data.</text>
</comment>
<dbReference type="InterPro" id="IPR025609">
    <property type="entry name" value="Lsm14-like_N"/>
</dbReference>
<comment type="similarity">
    <text evidence="2">Belongs to the EDC3 family.</text>
</comment>